<dbReference type="PROSITE" id="PS00377">
    <property type="entry name" value="ADOMET_SYNTHASE_2"/>
    <property type="match status" value="1"/>
</dbReference>
<comment type="cofactor">
    <cofactor evidence="1">
        <name>Mg(2+)</name>
        <dbReference type="ChEBI" id="CHEBI:18420"/>
    </cofactor>
</comment>
<dbReference type="AlphaFoldDB" id="A0A2K5AT35"/>
<dbReference type="Pfam" id="PF02772">
    <property type="entry name" value="S-AdoMet_synt_M"/>
    <property type="match status" value="1"/>
</dbReference>
<comment type="pathway">
    <text evidence="3">Amino-acid biosynthesis; S-adenosyl-L-methionine biosynthesis; S-adenosyl-L-methionine from L-methionine: step 1/1.</text>
</comment>
<name>A0A2K5AT35_9ARCH</name>
<dbReference type="GO" id="GO:0005524">
    <property type="term" value="F:ATP binding"/>
    <property type="evidence" value="ECO:0007669"/>
    <property type="project" value="UniProtKB-KW"/>
</dbReference>
<feature type="domain" description="S-adenosylmethionine synthetase central" evidence="16">
    <location>
        <begin position="112"/>
        <end position="227"/>
    </location>
</feature>
<evidence type="ECO:0000256" key="9">
    <source>
        <dbReference type="ARBA" id="ARBA00022723"/>
    </source>
</evidence>
<evidence type="ECO:0000259" key="17">
    <source>
        <dbReference type="Pfam" id="PF02773"/>
    </source>
</evidence>
<dbReference type="UniPathway" id="UPA00315">
    <property type="reaction ID" value="UER00080"/>
</dbReference>
<evidence type="ECO:0000256" key="8">
    <source>
        <dbReference type="ARBA" id="ARBA00022679"/>
    </source>
</evidence>
<dbReference type="Gene3D" id="3.30.300.10">
    <property type="match status" value="3"/>
</dbReference>
<dbReference type="Pfam" id="PF02773">
    <property type="entry name" value="S-AdoMet_synt_C"/>
    <property type="match status" value="1"/>
</dbReference>
<keyword evidence="13" id="KW-0630">Potassium</keyword>
<evidence type="ECO:0000256" key="3">
    <source>
        <dbReference type="ARBA" id="ARBA00005224"/>
    </source>
</evidence>
<dbReference type="PROSITE" id="PS00376">
    <property type="entry name" value="ADOMET_SYNTHASE_1"/>
    <property type="match status" value="1"/>
</dbReference>
<dbReference type="PIRSF" id="PIRSF000497">
    <property type="entry name" value="MAT"/>
    <property type="match status" value="1"/>
</dbReference>
<dbReference type="InterPro" id="IPR002133">
    <property type="entry name" value="S-AdoMet_synthetase"/>
</dbReference>
<evidence type="ECO:0000256" key="13">
    <source>
        <dbReference type="ARBA" id="ARBA00022958"/>
    </source>
</evidence>
<proteinExistence type="inferred from homology"/>
<comment type="similarity">
    <text evidence="4">Belongs to the AdoMet synthase family.</text>
</comment>
<dbReference type="GO" id="GO:0006556">
    <property type="term" value="P:S-adenosylmethionine biosynthetic process"/>
    <property type="evidence" value="ECO:0007669"/>
    <property type="project" value="UniProtKB-UniRule"/>
</dbReference>
<comment type="cofactor">
    <cofactor evidence="2">
        <name>K(+)</name>
        <dbReference type="ChEBI" id="CHEBI:29103"/>
    </cofactor>
</comment>
<evidence type="ECO:0000256" key="7">
    <source>
        <dbReference type="ARBA" id="ARBA00022563"/>
    </source>
</evidence>
<dbReference type="HAMAP" id="MF_00086">
    <property type="entry name" value="S_AdoMet_synth1"/>
    <property type="match status" value="1"/>
</dbReference>
<keyword evidence="10" id="KW-0547">Nucleotide-binding</keyword>
<dbReference type="Proteomes" id="UP000236248">
    <property type="component" value="Chromosome NCAV"/>
</dbReference>
<dbReference type="EMBL" id="LT981265">
    <property type="protein sequence ID" value="SPC34810.1"/>
    <property type="molecule type" value="Genomic_DNA"/>
</dbReference>
<dbReference type="KEGG" id="ncv:NCAV_1647"/>
<reference evidence="19" key="1">
    <citation type="submission" date="2018-01" db="EMBL/GenBank/DDBJ databases">
        <authorList>
            <person name="Kerou L M."/>
        </authorList>
    </citation>
    <scope>NUCLEOTIDE SEQUENCE [LARGE SCALE GENOMIC DNA]</scope>
    <source>
        <strain evidence="19">SCU2</strain>
    </source>
</reference>
<dbReference type="InterPro" id="IPR022631">
    <property type="entry name" value="ADOMET_SYNTHASE_CS"/>
</dbReference>
<accession>A0A2K5AT35</accession>
<keyword evidence="12" id="KW-0460">Magnesium</keyword>
<keyword evidence="8 18" id="KW-0808">Transferase</keyword>
<organism evidence="18 19">
    <name type="scientific">Candidatus Nitrosocaldus cavascurensis</name>
    <dbReference type="NCBI Taxonomy" id="2058097"/>
    <lineage>
        <taxon>Archaea</taxon>
        <taxon>Nitrososphaerota</taxon>
        <taxon>Nitrososphaeria</taxon>
        <taxon>Candidatus Nitrosocaldales</taxon>
        <taxon>Candidatus Nitrosocaldaceae</taxon>
        <taxon>Candidatus Nitrosocaldus</taxon>
    </lineage>
</organism>
<keyword evidence="19" id="KW-1185">Reference proteome</keyword>
<keyword evidence="7" id="KW-0554">One-carbon metabolism</keyword>
<evidence type="ECO:0000256" key="6">
    <source>
        <dbReference type="ARBA" id="ARBA00022490"/>
    </source>
</evidence>
<dbReference type="InterPro" id="IPR022628">
    <property type="entry name" value="S-AdoMet_synt_N"/>
</dbReference>
<dbReference type="SUPFAM" id="SSF55973">
    <property type="entry name" value="S-adenosylmethionine synthetase"/>
    <property type="match status" value="3"/>
</dbReference>
<keyword evidence="6" id="KW-0963">Cytoplasm</keyword>
<feature type="domain" description="S-adenosylmethionine synthetase N-terminal" evidence="15">
    <location>
        <begin position="3"/>
        <end position="100"/>
    </location>
</feature>
<evidence type="ECO:0000313" key="18">
    <source>
        <dbReference type="EMBL" id="SPC34810.1"/>
    </source>
</evidence>
<dbReference type="RefSeq" id="WP_103286596.1">
    <property type="nucleotide sequence ID" value="NZ_LT981265.1"/>
</dbReference>
<gene>
    <name evidence="18" type="primary">metK</name>
    <name evidence="18" type="ORF">NCAV_1647</name>
</gene>
<evidence type="ECO:0000256" key="10">
    <source>
        <dbReference type="ARBA" id="ARBA00022741"/>
    </source>
</evidence>
<evidence type="ECO:0000259" key="15">
    <source>
        <dbReference type="Pfam" id="PF00438"/>
    </source>
</evidence>
<evidence type="ECO:0000256" key="1">
    <source>
        <dbReference type="ARBA" id="ARBA00001946"/>
    </source>
</evidence>
<keyword evidence="9" id="KW-0479">Metal-binding</keyword>
<dbReference type="EC" id="2.5.1.6" evidence="5 14"/>
<dbReference type="FunFam" id="3.30.300.10:FF:000003">
    <property type="entry name" value="S-adenosylmethionine synthase"/>
    <property type="match status" value="1"/>
</dbReference>
<evidence type="ECO:0000259" key="16">
    <source>
        <dbReference type="Pfam" id="PF02772"/>
    </source>
</evidence>
<dbReference type="InterPro" id="IPR022629">
    <property type="entry name" value="S-AdoMet_synt_central"/>
</dbReference>
<dbReference type="Pfam" id="PF00438">
    <property type="entry name" value="S-AdoMet_synt_N"/>
    <property type="match status" value="1"/>
</dbReference>
<protein>
    <recommendedName>
        <fullName evidence="5 14">Methionine adenosyltransferase</fullName>
        <ecNumber evidence="5 14">2.5.1.6</ecNumber>
    </recommendedName>
</protein>
<dbReference type="GO" id="GO:0006730">
    <property type="term" value="P:one-carbon metabolic process"/>
    <property type="evidence" value="ECO:0007669"/>
    <property type="project" value="UniProtKB-KW"/>
</dbReference>
<dbReference type="CDD" id="cd18079">
    <property type="entry name" value="S-AdoMet_synt"/>
    <property type="match status" value="1"/>
</dbReference>
<evidence type="ECO:0000256" key="2">
    <source>
        <dbReference type="ARBA" id="ARBA00001958"/>
    </source>
</evidence>
<dbReference type="GO" id="GO:0046872">
    <property type="term" value="F:metal ion binding"/>
    <property type="evidence" value="ECO:0007669"/>
    <property type="project" value="UniProtKB-KW"/>
</dbReference>
<sequence>MKQLFTSESVTEGHPDKVCDHIADAILDEYMAQDKYSRVAVEILATAGLMVVAGEVTSSAHVDIPKVVRQVVQDIGYGSSDSGLDIERCKLITSLHEQSPDIAVGVVRGDSIGAGDQGLMFGYACDETEELMPMPIMIANKLCMRLAELRKKNVIPWLRPDGKSQVTVEYEDGVVNGIKAIVLSAQHAPDVDIETVRKELIDKVIMPVCNELIDSSTRFYINPTGRFVIGGPAGDTGLTGRKVIVDTYGGACKHGGGAFSGKDPTKVDRSASYMMRYIAKNIVASGLAKRCELQVAYAIGVAEPIALYVNTFNTGKVSDEELSAYIMRNFNLTPAGIIDFLQLRRPIYRKTAVYGHFGRNEPEFTWERLDSVDLFRRLV</sequence>
<dbReference type="InterPro" id="IPR022630">
    <property type="entry name" value="S-AdoMet_synt_C"/>
</dbReference>
<dbReference type="FunFam" id="3.30.300.10:FF:000011">
    <property type="entry name" value="S-adenosylmethionine synthase"/>
    <property type="match status" value="1"/>
</dbReference>
<dbReference type="InterPro" id="IPR022636">
    <property type="entry name" value="S-AdoMet_synthetase_sfam"/>
</dbReference>
<evidence type="ECO:0000256" key="5">
    <source>
        <dbReference type="ARBA" id="ARBA00012828"/>
    </source>
</evidence>
<evidence type="ECO:0000256" key="4">
    <source>
        <dbReference type="ARBA" id="ARBA00009685"/>
    </source>
</evidence>
<evidence type="ECO:0000256" key="14">
    <source>
        <dbReference type="NCBIfam" id="TIGR01034"/>
    </source>
</evidence>
<dbReference type="NCBIfam" id="TIGR01034">
    <property type="entry name" value="metK"/>
    <property type="match status" value="1"/>
</dbReference>
<evidence type="ECO:0000313" key="19">
    <source>
        <dbReference type="Proteomes" id="UP000236248"/>
    </source>
</evidence>
<evidence type="ECO:0000256" key="12">
    <source>
        <dbReference type="ARBA" id="ARBA00022842"/>
    </source>
</evidence>
<keyword evidence="11" id="KW-0067">ATP-binding</keyword>
<dbReference type="GO" id="GO:0004478">
    <property type="term" value="F:methionine adenosyltransferase activity"/>
    <property type="evidence" value="ECO:0007669"/>
    <property type="project" value="UniProtKB-UniRule"/>
</dbReference>
<dbReference type="GeneID" id="41595638"/>
<feature type="domain" description="S-adenosylmethionine synthetase C-terminal" evidence="17">
    <location>
        <begin position="229"/>
        <end position="368"/>
    </location>
</feature>
<evidence type="ECO:0000256" key="11">
    <source>
        <dbReference type="ARBA" id="ARBA00022840"/>
    </source>
</evidence>
<dbReference type="PANTHER" id="PTHR11964">
    <property type="entry name" value="S-ADENOSYLMETHIONINE SYNTHETASE"/>
    <property type="match status" value="1"/>
</dbReference>